<feature type="chain" id="PRO_5002614079" evidence="1">
    <location>
        <begin position="21"/>
        <end position="288"/>
    </location>
</feature>
<dbReference type="HOGENOM" id="CLU_089148_0_0_4"/>
<dbReference type="STRING" id="395019.BMULJ_04614"/>
<dbReference type="Proteomes" id="UP000008815">
    <property type="component" value="Chromosome 2"/>
</dbReference>
<keyword evidence="1" id="KW-0732">Signal</keyword>
<evidence type="ECO:0000313" key="2">
    <source>
        <dbReference type="EMBL" id="BAG46464.1"/>
    </source>
</evidence>
<gene>
    <name evidence="2" type="ordered locus">BMULJ_04614</name>
</gene>
<protein>
    <submittedName>
        <fullName evidence="2">Bacteriophage protein</fullName>
    </submittedName>
</protein>
<dbReference type="KEGG" id="bmu:Bmul_3888"/>
<dbReference type="RefSeq" id="WP_012216730.1">
    <property type="nucleotide sequence ID" value="NC_010086.1"/>
</dbReference>
<proteinExistence type="predicted"/>
<keyword evidence="3" id="KW-1185">Reference proteome</keyword>
<organism evidence="2 3">
    <name type="scientific">Burkholderia multivorans (strain ATCC 17616 / 249)</name>
    <dbReference type="NCBI Taxonomy" id="395019"/>
    <lineage>
        <taxon>Bacteria</taxon>
        <taxon>Pseudomonadati</taxon>
        <taxon>Pseudomonadota</taxon>
        <taxon>Betaproteobacteria</taxon>
        <taxon>Burkholderiales</taxon>
        <taxon>Burkholderiaceae</taxon>
        <taxon>Burkholderia</taxon>
        <taxon>Burkholderia cepacia complex</taxon>
    </lineage>
</organism>
<reference evidence="2 3" key="1">
    <citation type="submission" date="2007-04" db="EMBL/GenBank/DDBJ databases">
        <title>Complete genome sequence of Burkholderia multivorans ATCC 17616.</title>
        <authorList>
            <person name="Ohtsubo Y."/>
            <person name="Yamashita A."/>
            <person name="Kurokawa K."/>
            <person name="Takami H."/>
            <person name="Yuhara S."/>
            <person name="Nishiyama E."/>
            <person name="Endo R."/>
            <person name="Miyazaki R."/>
            <person name="Ono A."/>
            <person name="Yano K."/>
            <person name="Ito M."/>
            <person name="Sota M."/>
            <person name="Yuji N."/>
            <person name="Hattori M."/>
            <person name="Tsuda M."/>
        </authorList>
    </citation>
    <scope>NUCLEOTIDE SEQUENCE [LARGE SCALE GENOMIC DNA]</scope>
    <source>
        <strain evidence="3">ATCC 17616 / 249</strain>
    </source>
</reference>
<evidence type="ECO:0000313" key="3">
    <source>
        <dbReference type="Proteomes" id="UP000008815"/>
    </source>
</evidence>
<dbReference type="EMBL" id="AP009386">
    <property type="protein sequence ID" value="BAG46464.1"/>
    <property type="molecule type" value="Genomic_DNA"/>
</dbReference>
<evidence type="ECO:0000256" key="1">
    <source>
        <dbReference type="SAM" id="SignalP"/>
    </source>
</evidence>
<dbReference type="KEGG" id="bmj:BMULJ_04614"/>
<accession>A0A0H3KVU5</accession>
<dbReference type="eggNOG" id="ENOG50316RK">
    <property type="taxonomic scope" value="Bacteria"/>
</dbReference>
<dbReference type="AlphaFoldDB" id="A0A0H3KVU5"/>
<sequence length="288" mass="30427">MKKIIAALAIPLFLSLAACGGGDDSGPDSSGPAIKLTYSGMPLVTSQRARTMAAATDVSSSASAPGVPANDVQPTISALQDAFKARGADIAIYPGVINGSKLHDIVMSENNGVGPTRAEIAEANVNISSWTLVNFQYDDMTGYIDTPEKKAMADQFYKDIRIFAAREYVKGNVVFYANPIMSCLPAKIDSSGYSVATATQSLRDALAGSDDNLGHAIGGISPTPDQMGSDCQTPNSAAQASYVDSIADPLTEQYKTALDTINKCKYDPESIPEEGRWAQCWGIEPVKK</sequence>
<feature type="signal peptide" evidence="1">
    <location>
        <begin position="1"/>
        <end position="20"/>
    </location>
</feature>
<name>A0A0H3KVU5_BURM1</name>
<dbReference type="PROSITE" id="PS51257">
    <property type="entry name" value="PROKAR_LIPOPROTEIN"/>
    <property type="match status" value="1"/>
</dbReference>